<comment type="caution">
    <text evidence="1">The sequence shown here is derived from an EMBL/GenBank/DDBJ whole genome shotgun (WGS) entry which is preliminary data.</text>
</comment>
<accession>A0A941W1C2</accession>
<organism evidence="1 2">
    <name type="scientific">Candidatus Scalindua arabica</name>
    <dbReference type="NCBI Taxonomy" id="1127984"/>
    <lineage>
        <taxon>Bacteria</taxon>
        <taxon>Pseudomonadati</taxon>
        <taxon>Planctomycetota</taxon>
        <taxon>Candidatus Brocadiia</taxon>
        <taxon>Candidatus Brocadiales</taxon>
        <taxon>Candidatus Scalinduaceae</taxon>
        <taxon>Candidatus Scalindua</taxon>
    </lineage>
</organism>
<dbReference type="EMBL" id="JAANXD010000019">
    <property type="protein sequence ID" value="MBS1257301.1"/>
    <property type="molecule type" value="Genomic_DNA"/>
</dbReference>
<dbReference type="Proteomes" id="UP000722750">
    <property type="component" value="Unassembled WGS sequence"/>
</dbReference>
<name>A0A941W1C2_9BACT</name>
<sequence>MLTDKDIEKQNFLSWYCMYATSDDIRVARASNNTVVDRLLNEYSYEIERINMSRNICMRKFSRFANGVK</sequence>
<protein>
    <submittedName>
        <fullName evidence="1">Uncharacterized protein</fullName>
    </submittedName>
</protein>
<reference evidence="1" key="1">
    <citation type="journal article" date="2021" name="ISME J.">
        <title>Fine-scale metabolic discontinuity in a stratified prokaryote microbiome of a Red Sea deep halocline.</title>
        <authorList>
            <person name="Michoud G."/>
            <person name="Ngugi D.K."/>
            <person name="Barozzi A."/>
            <person name="Merlino G."/>
            <person name="Calleja M.L."/>
            <person name="Delgado-Huertas A."/>
            <person name="Moran X.A.G."/>
            <person name="Daffonchio D."/>
        </authorList>
    </citation>
    <scope>NUCLEOTIDE SEQUENCE</scope>
    <source>
        <strain evidence="1">SuakinDeep_MAG55_1</strain>
    </source>
</reference>
<gene>
    <name evidence="1" type="ORF">MAG551_00343</name>
</gene>
<evidence type="ECO:0000313" key="2">
    <source>
        <dbReference type="Proteomes" id="UP000722750"/>
    </source>
</evidence>
<evidence type="ECO:0000313" key="1">
    <source>
        <dbReference type="EMBL" id="MBS1257301.1"/>
    </source>
</evidence>
<proteinExistence type="predicted"/>
<dbReference type="AlphaFoldDB" id="A0A941W1C2"/>